<proteinExistence type="predicted"/>
<gene>
    <name evidence="1" type="ORF">BYL167_LOCUS75618</name>
</gene>
<evidence type="ECO:0000313" key="2">
    <source>
        <dbReference type="Proteomes" id="UP000681967"/>
    </source>
</evidence>
<feature type="non-terminal residue" evidence="1">
    <location>
        <position position="1"/>
    </location>
</feature>
<dbReference type="AlphaFoldDB" id="A0A8S3GLQ0"/>
<name>A0A8S3GLQ0_9BILA</name>
<comment type="caution">
    <text evidence="1">The sequence shown here is derived from an EMBL/GenBank/DDBJ whole genome shotgun (WGS) entry which is preliminary data.</text>
</comment>
<sequence length="20" mass="2323">IASCTEFTGVNRRLDQRLEN</sequence>
<protein>
    <submittedName>
        <fullName evidence="1">Uncharacterized protein</fullName>
    </submittedName>
</protein>
<evidence type="ECO:0000313" key="1">
    <source>
        <dbReference type="EMBL" id="CAF5164829.1"/>
    </source>
</evidence>
<accession>A0A8S3GLQ0</accession>
<dbReference type="Proteomes" id="UP000681967">
    <property type="component" value="Unassembled WGS sequence"/>
</dbReference>
<organism evidence="1 2">
    <name type="scientific">Rotaria magnacalcarata</name>
    <dbReference type="NCBI Taxonomy" id="392030"/>
    <lineage>
        <taxon>Eukaryota</taxon>
        <taxon>Metazoa</taxon>
        <taxon>Spiralia</taxon>
        <taxon>Gnathifera</taxon>
        <taxon>Rotifera</taxon>
        <taxon>Eurotatoria</taxon>
        <taxon>Bdelloidea</taxon>
        <taxon>Philodinida</taxon>
        <taxon>Philodinidae</taxon>
        <taxon>Rotaria</taxon>
    </lineage>
</organism>
<reference evidence="1" key="1">
    <citation type="submission" date="2021-02" db="EMBL/GenBank/DDBJ databases">
        <authorList>
            <person name="Nowell W R."/>
        </authorList>
    </citation>
    <scope>NUCLEOTIDE SEQUENCE</scope>
</reference>
<dbReference type="EMBL" id="CAJOBH010271000">
    <property type="protein sequence ID" value="CAF5164829.1"/>
    <property type="molecule type" value="Genomic_DNA"/>
</dbReference>